<evidence type="ECO:0000313" key="5">
    <source>
        <dbReference type="Proteomes" id="UP000035760"/>
    </source>
</evidence>
<evidence type="ECO:0000313" key="4">
    <source>
        <dbReference type="EMBL" id="CDI02873.1"/>
    </source>
</evidence>
<reference evidence="4" key="1">
    <citation type="submission" date="2013-07" db="EMBL/GenBank/DDBJ databases">
        <authorList>
            <person name="McIlroy S."/>
        </authorList>
    </citation>
    <scope>NUCLEOTIDE SEQUENCE [LARGE SCALE GENOMIC DNA]</scope>
    <source>
        <strain evidence="4">Run_A_D11</strain>
    </source>
</reference>
<dbReference type="SUPFAM" id="SSF49764">
    <property type="entry name" value="HSP20-like chaperones"/>
    <property type="match status" value="1"/>
</dbReference>
<dbReference type="InterPro" id="IPR031107">
    <property type="entry name" value="Small_HSP"/>
</dbReference>
<dbReference type="InterPro" id="IPR008978">
    <property type="entry name" value="HSP20-like_chaperone"/>
</dbReference>
<accession>W6MDH5</accession>
<keyword evidence="5" id="KW-1185">Reference proteome</keyword>
<dbReference type="RefSeq" id="WP_048673419.1">
    <property type="nucleotide sequence ID" value="NZ_CBTJ020000042.1"/>
</dbReference>
<proteinExistence type="inferred from homology"/>
<comment type="similarity">
    <text evidence="1 2">Belongs to the small heat shock protein (HSP20) family.</text>
</comment>
<evidence type="ECO:0000256" key="1">
    <source>
        <dbReference type="PROSITE-ProRule" id="PRU00285"/>
    </source>
</evidence>
<dbReference type="Proteomes" id="UP000035760">
    <property type="component" value="Unassembled WGS sequence"/>
</dbReference>
<dbReference type="EMBL" id="CBTJ020000042">
    <property type="protein sequence ID" value="CDI02873.1"/>
    <property type="molecule type" value="Genomic_DNA"/>
</dbReference>
<dbReference type="PROSITE" id="PS01031">
    <property type="entry name" value="SHSP"/>
    <property type="match status" value="1"/>
</dbReference>
<evidence type="ECO:0000259" key="3">
    <source>
        <dbReference type="PROSITE" id="PS01031"/>
    </source>
</evidence>
<dbReference type="PANTHER" id="PTHR11527">
    <property type="entry name" value="HEAT-SHOCK PROTEIN 20 FAMILY MEMBER"/>
    <property type="match status" value="1"/>
</dbReference>
<organism evidence="4 5">
    <name type="scientific">Candidatus Competibacter denitrificans Run_A_D11</name>
    <dbReference type="NCBI Taxonomy" id="1400863"/>
    <lineage>
        <taxon>Bacteria</taxon>
        <taxon>Pseudomonadati</taxon>
        <taxon>Pseudomonadota</taxon>
        <taxon>Gammaproteobacteria</taxon>
        <taxon>Candidatus Competibacteraceae</taxon>
        <taxon>Candidatus Competibacter</taxon>
    </lineage>
</organism>
<evidence type="ECO:0000256" key="2">
    <source>
        <dbReference type="RuleBase" id="RU003616"/>
    </source>
</evidence>
<reference evidence="4" key="2">
    <citation type="submission" date="2014-03" db="EMBL/GenBank/DDBJ databases">
        <title>Candidatus Competibacter-lineage genomes retrieved from metagenomes reveal functional metabolic diversity.</title>
        <authorList>
            <person name="McIlroy S.J."/>
            <person name="Albertsen M."/>
            <person name="Andresen E.K."/>
            <person name="Saunders A.M."/>
            <person name="Kristiansen R."/>
            <person name="Stokholm-Bjerregaard M."/>
            <person name="Nielsen K.L."/>
            <person name="Nielsen P.H."/>
        </authorList>
    </citation>
    <scope>NUCLEOTIDE SEQUENCE</scope>
    <source>
        <strain evidence="4">Run_A_D11</strain>
    </source>
</reference>
<name>W6MDH5_9GAMM</name>
<dbReference type="AlphaFoldDB" id="W6MDH5"/>
<dbReference type="Gene3D" id="2.60.40.790">
    <property type="match status" value="1"/>
</dbReference>
<dbReference type="CDD" id="cd06464">
    <property type="entry name" value="ACD_sHsps-like"/>
    <property type="match status" value="1"/>
</dbReference>
<dbReference type="Pfam" id="PF00011">
    <property type="entry name" value="HSP20"/>
    <property type="match status" value="1"/>
</dbReference>
<feature type="domain" description="SHSP" evidence="3">
    <location>
        <begin position="36"/>
        <end position="147"/>
    </location>
</feature>
<sequence length="147" mass="16669">MNPNRYEPWHHIQHLRKELDRLFEPYATTSDDQSSVATCDWIPAVDIKEEKDRYILRADIPGVDPKDIEIIAENGILTIRGNRAGETRENRAGYSRVERPCGSFYRRFSLPDTADLAQIAARSAHGVLEIGIPKATHTLSRTIKVEG</sequence>
<dbReference type="OrthoDB" id="9792695at2"/>
<protein>
    <submittedName>
        <fullName evidence="4">HSP20 family protein</fullName>
    </submittedName>
</protein>
<dbReference type="STRING" id="1400863.BN873_350129"/>
<comment type="caution">
    <text evidence="4">The sequence shown here is derived from an EMBL/GenBank/DDBJ whole genome shotgun (WGS) entry which is preliminary data.</text>
</comment>
<dbReference type="InterPro" id="IPR002068">
    <property type="entry name" value="A-crystallin/Hsp20_dom"/>
</dbReference>
<gene>
    <name evidence="4" type="ORF">BN873_350129</name>
</gene>